<protein>
    <submittedName>
        <fullName evidence="2">Uncharacterized protein</fullName>
    </submittedName>
</protein>
<name>S5N218_SALBN</name>
<dbReference type="Proteomes" id="UP000015042">
    <property type="component" value="Chromosome"/>
</dbReference>
<dbReference type="EMBL" id="CP006608">
    <property type="protein sequence ID" value="AGR60934.1"/>
    <property type="molecule type" value="Genomic_DNA"/>
</dbReference>
<evidence type="ECO:0000313" key="2">
    <source>
        <dbReference type="EMBL" id="AGR60934.1"/>
    </source>
</evidence>
<evidence type="ECO:0000256" key="1">
    <source>
        <dbReference type="SAM" id="Phobius"/>
    </source>
</evidence>
<dbReference type="PATRIC" id="fig|1197719.3.peg.3739"/>
<gene>
    <name evidence="2" type="ORF">A464_3750</name>
</gene>
<keyword evidence="1" id="KW-1133">Transmembrane helix</keyword>
<reference evidence="2 3" key="1">
    <citation type="submission" date="2013-07" db="EMBL/GenBank/DDBJ databases">
        <title>Genome sequence of Salmonella bongori N268-08 - a rare clinical isolate.</title>
        <authorList>
            <person name="Marti R."/>
            <person name="Hagens S."/>
            <person name="Loessner M.J."/>
            <person name="Klumpp J."/>
        </authorList>
    </citation>
    <scope>NUCLEOTIDE SEQUENCE [LARGE SCALE GENOMIC DNA]</scope>
    <source>
        <strain evidence="2 3">N268-08</strain>
    </source>
</reference>
<dbReference type="AlphaFoldDB" id="S5N218"/>
<proteinExistence type="predicted"/>
<accession>S5N218</accession>
<feature type="transmembrane region" description="Helical" evidence="1">
    <location>
        <begin position="72"/>
        <end position="97"/>
    </location>
</feature>
<dbReference type="KEGG" id="sbz:A464_3750"/>
<keyword evidence="1" id="KW-0812">Transmembrane</keyword>
<organism evidence="2 3">
    <name type="scientific">Salmonella bongori N268-08</name>
    <dbReference type="NCBI Taxonomy" id="1197719"/>
    <lineage>
        <taxon>Bacteria</taxon>
        <taxon>Pseudomonadati</taxon>
        <taxon>Pseudomonadota</taxon>
        <taxon>Gammaproteobacteria</taxon>
        <taxon>Enterobacterales</taxon>
        <taxon>Enterobacteriaceae</taxon>
        <taxon>Salmonella</taxon>
    </lineage>
</organism>
<evidence type="ECO:0000313" key="3">
    <source>
        <dbReference type="Proteomes" id="UP000015042"/>
    </source>
</evidence>
<sequence length="109" mass="12211">MKEATMNNTDDKPQVEVKRVKACIIYRLMLIGFGIPMVGFSFICGVMGIFGYDMVKWNNQTIHGLLALPTALFSGLFVSVLMTVFLGSIACLGLWIYSRFRPLQVKVLD</sequence>
<dbReference type="eggNOG" id="ENOG5033684">
    <property type="taxonomic scope" value="Bacteria"/>
</dbReference>
<keyword evidence="1" id="KW-0472">Membrane</keyword>
<dbReference type="HOGENOM" id="CLU_160559_0_0_6"/>
<feature type="transmembrane region" description="Helical" evidence="1">
    <location>
        <begin position="28"/>
        <end position="52"/>
    </location>
</feature>